<evidence type="ECO:0000313" key="1">
    <source>
        <dbReference type="EMBL" id="KAJ8007043.1"/>
    </source>
</evidence>
<name>A0ACC2GUG3_DALPE</name>
<protein>
    <submittedName>
        <fullName evidence="1">Uncharacterized protein</fullName>
    </submittedName>
</protein>
<accession>A0ACC2GUG3</accession>
<dbReference type="EMBL" id="CM055736">
    <property type="protein sequence ID" value="KAJ8007043.1"/>
    <property type="molecule type" value="Genomic_DNA"/>
</dbReference>
<reference evidence="1" key="1">
    <citation type="submission" date="2021-05" db="EMBL/GenBank/DDBJ databases">
        <authorList>
            <person name="Pan Q."/>
            <person name="Jouanno E."/>
            <person name="Zahm M."/>
            <person name="Klopp C."/>
            <person name="Cabau C."/>
            <person name="Louis A."/>
            <person name="Berthelot C."/>
            <person name="Parey E."/>
            <person name="Roest Crollius H."/>
            <person name="Montfort J."/>
            <person name="Robinson-Rechavi M."/>
            <person name="Bouchez O."/>
            <person name="Lampietro C."/>
            <person name="Lopez Roques C."/>
            <person name="Donnadieu C."/>
            <person name="Postlethwait J."/>
            <person name="Bobe J."/>
            <person name="Dillon D."/>
            <person name="Chandos A."/>
            <person name="von Hippel F."/>
            <person name="Guiguen Y."/>
        </authorList>
    </citation>
    <scope>NUCLEOTIDE SEQUENCE</scope>
    <source>
        <tissue evidence="1">Blood</tissue>
    </source>
</reference>
<proteinExistence type="predicted"/>
<comment type="caution">
    <text evidence="1">The sequence shown here is derived from an EMBL/GenBank/DDBJ whole genome shotgun (WGS) entry which is preliminary data.</text>
</comment>
<sequence length="147" mass="15669">MYPDARRPSSDSEVTTGSSWTCLLMAPVFIDGLNVSGGTPLARTGTGAIATSSSRLLWPLLWNGLTSPNPPPPVSVETAQTSSGFRPLCFTHHTCGRHPGGNWGARVHPVPSPTSPRLGHRPHLHRLSPRPLRMRGVGGGGRHAFRA</sequence>
<evidence type="ECO:0000313" key="2">
    <source>
        <dbReference type="Proteomes" id="UP001157502"/>
    </source>
</evidence>
<organism evidence="1 2">
    <name type="scientific">Dallia pectoralis</name>
    <name type="common">Alaska blackfish</name>
    <dbReference type="NCBI Taxonomy" id="75939"/>
    <lineage>
        <taxon>Eukaryota</taxon>
        <taxon>Metazoa</taxon>
        <taxon>Chordata</taxon>
        <taxon>Craniata</taxon>
        <taxon>Vertebrata</taxon>
        <taxon>Euteleostomi</taxon>
        <taxon>Actinopterygii</taxon>
        <taxon>Neopterygii</taxon>
        <taxon>Teleostei</taxon>
        <taxon>Protacanthopterygii</taxon>
        <taxon>Esociformes</taxon>
        <taxon>Umbridae</taxon>
        <taxon>Dallia</taxon>
    </lineage>
</organism>
<gene>
    <name evidence="1" type="ORF">DPEC_G00113480</name>
</gene>
<keyword evidence="2" id="KW-1185">Reference proteome</keyword>
<dbReference type="Proteomes" id="UP001157502">
    <property type="component" value="Chromosome 9"/>
</dbReference>